<evidence type="ECO:0000313" key="2">
    <source>
        <dbReference type="Proteomes" id="UP001651690"/>
    </source>
</evidence>
<evidence type="ECO:0000313" key="1">
    <source>
        <dbReference type="EMBL" id="MCP9276568.1"/>
    </source>
</evidence>
<keyword evidence="2" id="KW-1185">Reference proteome</keyword>
<dbReference type="Proteomes" id="UP001651690">
    <property type="component" value="Unassembled WGS sequence"/>
</dbReference>
<comment type="caution">
    <text evidence="1">The sequence shown here is derived from an EMBL/GenBank/DDBJ whole genome shotgun (WGS) entry which is preliminary data.</text>
</comment>
<sequence length="78" mass="8938">MYSGDYQSLAAAQQFAESWEEEARRRERDARVAEGYFYAQRVVGITASTQKAFGGLWAEKYQPQGWSIDEAFADYRNG</sequence>
<accession>A0ABT1MBP3</accession>
<dbReference type="RefSeq" id="WP_255064634.1">
    <property type="nucleotide sequence ID" value="NZ_JANDBD010000017.1"/>
</dbReference>
<proteinExistence type="predicted"/>
<reference evidence="1 2" key="1">
    <citation type="submission" date="2022-06" db="EMBL/GenBank/DDBJ databases">
        <title>Mycolicibacterium sp. CAU 1645 isolated from seawater.</title>
        <authorList>
            <person name="Kim W."/>
        </authorList>
    </citation>
    <scope>NUCLEOTIDE SEQUENCE [LARGE SCALE GENOMIC DNA]</scope>
    <source>
        <strain evidence="1 2">CAU 1645</strain>
    </source>
</reference>
<protein>
    <submittedName>
        <fullName evidence="1">Uncharacterized protein</fullName>
    </submittedName>
</protein>
<gene>
    <name evidence="1" type="ORF">NM203_30725</name>
</gene>
<dbReference type="EMBL" id="JANDBD010000017">
    <property type="protein sequence ID" value="MCP9276568.1"/>
    <property type="molecule type" value="Genomic_DNA"/>
</dbReference>
<name>A0ABT1MBP3_9MYCO</name>
<organism evidence="1 2">
    <name type="scientific">Mycolicibacterium arenosum</name>
    <dbReference type="NCBI Taxonomy" id="2952157"/>
    <lineage>
        <taxon>Bacteria</taxon>
        <taxon>Bacillati</taxon>
        <taxon>Actinomycetota</taxon>
        <taxon>Actinomycetes</taxon>
        <taxon>Mycobacteriales</taxon>
        <taxon>Mycobacteriaceae</taxon>
        <taxon>Mycolicibacterium</taxon>
    </lineage>
</organism>